<evidence type="ECO:0000256" key="1">
    <source>
        <dbReference type="ARBA" id="ARBA00011446"/>
    </source>
</evidence>
<evidence type="ECO:0000313" key="4">
    <source>
        <dbReference type="Proteomes" id="UP000054559"/>
    </source>
</evidence>
<dbReference type="GO" id="GO:0032266">
    <property type="term" value="F:phosphatidylinositol-3-phosphate binding"/>
    <property type="evidence" value="ECO:0007669"/>
    <property type="project" value="TreeGrafter"/>
</dbReference>
<proteinExistence type="predicted"/>
<dbReference type="PROSITE" id="PS50179">
    <property type="entry name" value="VHS"/>
    <property type="match status" value="1"/>
</dbReference>
<dbReference type="InterPro" id="IPR008942">
    <property type="entry name" value="ENTH_VHS"/>
</dbReference>
<dbReference type="Proteomes" id="UP000054559">
    <property type="component" value="Unassembled WGS sequence"/>
</dbReference>
<dbReference type="GO" id="GO:0033565">
    <property type="term" value="C:ESCRT-0 complex"/>
    <property type="evidence" value="ECO:0007669"/>
    <property type="project" value="TreeGrafter"/>
</dbReference>
<dbReference type="EMBL" id="DS268134">
    <property type="protein sequence ID" value="KMU74253.1"/>
    <property type="molecule type" value="Genomic_DNA"/>
</dbReference>
<evidence type="ECO:0000259" key="2">
    <source>
        <dbReference type="PROSITE" id="PS50179"/>
    </source>
</evidence>
<feature type="domain" description="VHS" evidence="2">
    <location>
        <begin position="24"/>
        <end position="71"/>
    </location>
</feature>
<dbReference type="STRING" id="454286.A0A0J8QSN8"/>
<evidence type="ECO:0000313" key="3">
    <source>
        <dbReference type="EMBL" id="KMU74253.1"/>
    </source>
</evidence>
<dbReference type="Pfam" id="PF00790">
    <property type="entry name" value="VHS"/>
    <property type="match status" value="1"/>
</dbReference>
<comment type="subunit">
    <text evidence="1">Component of the ESCRT-0 complex composed of HSE1 and VPS27.</text>
</comment>
<gene>
    <name evidence="3" type="ORF">CISG_04602</name>
</gene>
<dbReference type="SUPFAM" id="SSF48464">
    <property type="entry name" value="ENTH/VHS domain"/>
    <property type="match status" value="1"/>
</dbReference>
<dbReference type="GO" id="GO:0006623">
    <property type="term" value="P:protein targeting to vacuole"/>
    <property type="evidence" value="ECO:0007669"/>
    <property type="project" value="TreeGrafter"/>
</dbReference>
<dbReference type="AlphaFoldDB" id="A0A0J8QSN8"/>
<dbReference type="PANTHER" id="PTHR47794:SF1">
    <property type="entry name" value="VACUOLAR PROTEIN SORTING-ASSOCIATED PROTEIN 27"/>
    <property type="match status" value="1"/>
</dbReference>
<dbReference type="PANTHER" id="PTHR47794">
    <property type="entry name" value="VACUOLAR PROTEIN SORTING-ASSOCIATED PROTEIN 27"/>
    <property type="match status" value="1"/>
</dbReference>
<reference evidence="4" key="1">
    <citation type="journal article" date="2010" name="Genome Res.">
        <title>Population genomic sequencing of Coccidioides fungi reveals recent hybridization and transposon control.</title>
        <authorList>
            <person name="Neafsey D.E."/>
            <person name="Barker B.M."/>
            <person name="Sharpton T.J."/>
            <person name="Stajich J.E."/>
            <person name="Park D.J."/>
            <person name="Whiston E."/>
            <person name="Hung C.-Y."/>
            <person name="McMahan C."/>
            <person name="White J."/>
            <person name="Sykes S."/>
            <person name="Heiman D."/>
            <person name="Young S."/>
            <person name="Zeng Q."/>
            <person name="Abouelleil A."/>
            <person name="Aftuck L."/>
            <person name="Bessette D."/>
            <person name="Brown A."/>
            <person name="FitzGerald M."/>
            <person name="Lui A."/>
            <person name="Macdonald J.P."/>
            <person name="Priest M."/>
            <person name="Orbach M.J."/>
            <person name="Galgiani J.N."/>
            <person name="Kirkland T.N."/>
            <person name="Cole G.T."/>
            <person name="Birren B.W."/>
            <person name="Henn M.R."/>
            <person name="Taylor J.W."/>
            <person name="Rounsley S.D."/>
        </authorList>
    </citation>
    <scope>NUCLEOTIDE SEQUENCE [LARGE SCALE GENOMIC DNA]</scope>
    <source>
        <strain evidence="4">RMSCC 3703</strain>
    </source>
</reference>
<protein>
    <recommendedName>
        <fullName evidence="2">VHS domain-containing protein</fullName>
    </recommendedName>
</protein>
<dbReference type="Gene3D" id="1.25.40.90">
    <property type="match status" value="1"/>
</dbReference>
<dbReference type="InterPro" id="IPR002014">
    <property type="entry name" value="VHS_dom"/>
</dbReference>
<name>A0A0J8QSN8_COCIT</name>
<sequence length="71" mass="7913">MAGWFSSVSPFEEQVEKATASSLEDIALNLEITDLIRSKTVQPKEAMKVLKRRLENKNPNVQLATLKANSP</sequence>
<dbReference type="GO" id="GO:0043328">
    <property type="term" value="P:protein transport to vacuole involved in ubiquitin-dependent protein catabolic process via the multivesicular body sorting pathway"/>
    <property type="evidence" value="ECO:0007669"/>
    <property type="project" value="TreeGrafter"/>
</dbReference>
<dbReference type="GO" id="GO:0043130">
    <property type="term" value="F:ubiquitin binding"/>
    <property type="evidence" value="ECO:0007669"/>
    <property type="project" value="InterPro"/>
</dbReference>
<accession>A0A0J8QSN8</accession>
<organism evidence="3 4">
    <name type="scientific">Coccidioides immitis RMSCC 3703</name>
    <dbReference type="NCBI Taxonomy" id="454286"/>
    <lineage>
        <taxon>Eukaryota</taxon>
        <taxon>Fungi</taxon>
        <taxon>Dikarya</taxon>
        <taxon>Ascomycota</taxon>
        <taxon>Pezizomycotina</taxon>
        <taxon>Eurotiomycetes</taxon>
        <taxon>Eurotiomycetidae</taxon>
        <taxon>Onygenales</taxon>
        <taxon>Onygenaceae</taxon>
        <taxon>Coccidioides</taxon>
    </lineage>
</organism>